<dbReference type="Pfam" id="PF13967">
    <property type="entry name" value="RSN1_TM"/>
    <property type="match status" value="1"/>
</dbReference>
<name>A0A3N2Q7D3_SODAK</name>
<feature type="domain" description="CSC1/OSCA1-like 7TM region" evidence="9">
    <location>
        <begin position="484"/>
        <end position="756"/>
    </location>
</feature>
<dbReference type="Pfam" id="PF02714">
    <property type="entry name" value="RSN1_7TM"/>
    <property type="match status" value="1"/>
</dbReference>
<evidence type="ECO:0000256" key="3">
    <source>
        <dbReference type="ARBA" id="ARBA00022448"/>
    </source>
</evidence>
<sequence length="1060" mass="118708">MDIIIIPEQDDSRLGSARDGSEGGTLSAVSGNNSASLSSLFATFVPILIYTVVCLSIFSVFRTRLLRVYSPRAILRNLLPEAPSPFNERRDKQRSTLLPKGWFDWVLPFWRESDVTVLNRSSIDAYLFLRYLKLLSFICFVGCCIIWPVLMPIHATGSGGLTRLDSATIGNVTDPNFFFAHVAVAWVFFGFVLFAIYRESIFYINLRHAYLLHPYYANRLSSRTVLFQCVPDRYLDARRLRQVFGESDVANVWIPRDTSELARLVDERDKTAVRLENTEIRLIKLADKARRRGQRAAPRLPEQLLPPPDSRHYPAPEPSSPHASSSSPSPSSTLSPSPSSSSSSSRGHDVDADADPEKNPALPDVNGSVAAQWLPASHRPAHRPLGNFLRRVDTIKWTRQRLKALHPRIYKLRRMFRSEHIDSKDAKPLGSVFIEFTTQSAAQRALQTLSHDKPLHMAPRLIGIPPDEVVWLSLRMGWFERMLRKFAVRALVMVAILFWSVPAAAVGIVSNIRNLSEMFVFLRWLQLLPAPILGFLQGFLPPLALSLLMAIVPGLMRGCARLAGELSLGEIELFVQNAYFGFQVVQVFLITTLTSAASAAFTDVLRDPLSARELLSENLPKASNFYLSYILIQCLAVGATTLLRLWDLIRHGIVVRFFQRPRAVWRIWKGVRPVHWGGWFPVFTNMGVIVLSYCCIAPIILGFAAAGMYVMYLVNKYNMLLVDDSSIDTRGLVYPRALRQLLIGLYLAEICIIGLFTLRLALIPMALMIILLVFTVLFHFSLRDALSPLLQNLPLTLALENEELMAKTAAGKKDDDLSDAKDGDEGNKAQKQQTNGDPPLTGTNNEPAASVPLPHAYLDDDHDDEEEGYFSDDDEHDMVHETTGSRTHPGAAPRANPGLEGGPALARVAARASWAFYVGKFTSALHWIGLGPVLSFLDGVIRPTYRPDPHPILRFLHPCTFDSFEHIRATWVPHDLPDPRASYPADYGARAYHPPEVWSPAPRIWIPRDDGGVSAQEVLHCKRYAKVVASDEGAWLDEKGTVVCEVEKAPFWEVEEQVLY</sequence>
<dbReference type="GeneID" id="39577922"/>
<feature type="compositionally biased region" description="Low complexity" evidence="7">
    <location>
        <begin position="320"/>
        <end position="345"/>
    </location>
</feature>
<dbReference type="InterPro" id="IPR027815">
    <property type="entry name" value="CSC1/OSCA1-like_cyt"/>
</dbReference>
<feature type="transmembrane region" description="Helical" evidence="8">
    <location>
        <begin position="177"/>
        <end position="197"/>
    </location>
</feature>
<evidence type="ECO:0000259" key="11">
    <source>
        <dbReference type="Pfam" id="PF13967"/>
    </source>
</evidence>
<evidence type="ECO:0000256" key="7">
    <source>
        <dbReference type="SAM" id="MobiDB-lite"/>
    </source>
</evidence>
<feature type="transmembrane region" description="Helical" evidence="8">
    <location>
        <begin position="134"/>
        <end position="157"/>
    </location>
</feature>
<feature type="compositionally biased region" description="Polar residues" evidence="7">
    <location>
        <begin position="829"/>
        <end position="847"/>
    </location>
</feature>
<feature type="compositionally biased region" description="Basic and acidic residues" evidence="7">
    <location>
        <begin position="346"/>
        <end position="358"/>
    </location>
</feature>
<keyword evidence="6 8" id="KW-0472">Membrane</keyword>
<keyword evidence="14" id="KW-1185">Reference proteome</keyword>
<dbReference type="Proteomes" id="UP000272025">
    <property type="component" value="Unassembled WGS sequence"/>
</dbReference>
<feature type="domain" description="CSC1/OSCA1-like N-terminal transmembrane" evidence="11">
    <location>
        <begin position="40"/>
        <end position="199"/>
    </location>
</feature>
<dbReference type="InterPro" id="IPR032880">
    <property type="entry name" value="CSC1/OSCA1-like_N"/>
</dbReference>
<feature type="transmembrane region" description="Helical" evidence="8">
    <location>
        <begin position="486"/>
        <end position="512"/>
    </location>
</feature>
<comment type="subcellular location">
    <subcellularLocation>
        <location evidence="1">Membrane</location>
        <topology evidence="1">Multi-pass membrane protein</topology>
    </subcellularLocation>
</comment>
<evidence type="ECO:0000256" key="6">
    <source>
        <dbReference type="ARBA" id="ARBA00023136"/>
    </source>
</evidence>
<reference evidence="13 14" key="1">
    <citation type="journal article" date="2018" name="Mol. Ecol.">
        <title>The obligate alkalophilic soda-lake fungus Sodiomyces alkalinus has shifted to a protein diet.</title>
        <authorList>
            <person name="Grum-Grzhimaylo A.A."/>
            <person name="Falkoski D.L."/>
            <person name="van den Heuvel J."/>
            <person name="Valero-Jimenez C.A."/>
            <person name="Min B."/>
            <person name="Choi I.G."/>
            <person name="Lipzen A."/>
            <person name="Daum C.G."/>
            <person name="Aanen D.K."/>
            <person name="Tsang A."/>
            <person name="Henrissat B."/>
            <person name="Bilanenko E.N."/>
            <person name="de Vries R.P."/>
            <person name="van Kan J.A.L."/>
            <person name="Grigoriev I.V."/>
            <person name="Debets A.J.M."/>
        </authorList>
    </citation>
    <scope>NUCLEOTIDE SEQUENCE [LARGE SCALE GENOMIC DNA]</scope>
    <source>
        <strain evidence="13 14">F11</strain>
    </source>
</reference>
<feature type="transmembrane region" description="Helical" evidence="8">
    <location>
        <begin position="625"/>
        <end position="646"/>
    </location>
</feature>
<evidence type="ECO:0000256" key="5">
    <source>
        <dbReference type="ARBA" id="ARBA00022989"/>
    </source>
</evidence>
<feature type="region of interest" description="Disordered" evidence="7">
    <location>
        <begin position="291"/>
        <end position="365"/>
    </location>
</feature>
<keyword evidence="5 8" id="KW-1133">Transmembrane helix</keyword>
<evidence type="ECO:0000256" key="2">
    <source>
        <dbReference type="ARBA" id="ARBA00007779"/>
    </source>
</evidence>
<feature type="compositionally biased region" description="Acidic residues" evidence="7">
    <location>
        <begin position="860"/>
        <end position="876"/>
    </location>
</feature>
<dbReference type="RefSeq" id="XP_028470432.1">
    <property type="nucleotide sequence ID" value="XM_028609444.1"/>
</dbReference>
<evidence type="ECO:0000256" key="8">
    <source>
        <dbReference type="SAM" id="Phobius"/>
    </source>
</evidence>
<gene>
    <name evidence="13" type="ORF">SODALDRAFT_319258</name>
</gene>
<dbReference type="OrthoDB" id="1076608at2759"/>
<dbReference type="GO" id="GO:0005227">
    <property type="term" value="F:calcium-activated cation channel activity"/>
    <property type="evidence" value="ECO:0007669"/>
    <property type="project" value="InterPro"/>
</dbReference>
<feature type="transmembrane region" description="Helical" evidence="8">
    <location>
        <begin position="40"/>
        <end position="61"/>
    </location>
</feature>
<dbReference type="Pfam" id="PF12621">
    <property type="entry name" value="PHM7_ext"/>
    <property type="match status" value="1"/>
</dbReference>
<proteinExistence type="inferred from homology"/>
<dbReference type="PANTHER" id="PTHR13018:SF53">
    <property type="entry name" value="DUF221 DOMAIN PROTEIN"/>
    <property type="match status" value="1"/>
</dbReference>
<feature type="transmembrane region" description="Helical" evidence="8">
    <location>
        <begin position="577"/>
        <end position="605"/>
    </location>
</feature>
<feature type="region of interest" description="Disordered" evidence="7">
    <location>
        <begin position="809"/>
        <end position="896"/>
    </location>
</feature>
<dbReference type="InterPro" id="IPR045122">
    <property type="entry name" value="Csc1-like"/>
</dbReference>
<evidence type="ECO:0000256" key="1">
    <source>
        <dbReference type="ARBA" id="ARBA00004141"/>
    </source>
</evidence>
<dbReference type="GO" id="GO:0005886">
    <property type="term" value="C:plasma membrane"/>
    <property type="evidence" value="ECO:0007669"/>
    <property type="project" value="TreeGrafter"/>
</dbReference>
<organism evidence="13 14">
    <name type="scientific">Sodiomyces alkalinus (strain CBS 110278 / VKM F-3762 / F11)</name>
    <name type="common">Alkaliphilic filamentous fungus</name>
    <dbReference type="NCBI Taxonomy" id="1314773"/>
    <lineage>
        <taxon>Eukaryota</taxon>
        <taxon>Fungi</taxon>
        <taxon>Dikarya</taxon>
        <taxon>Ascomycota</taxon>
        <taxon>Pezizomycotina</taxon>
        <taxon>Sordariomycetes</taxon>
        <taxon>Hypocreomycetidae</taxon>
        <taxon>Glomerellales</taxon>
        <taxon>Plectosphaerellaceae</taxon>
        <taxon>Sodiomyces</taxon>
    </lineage>
</organism>
<keyword evidence="3" id="KW-0813">Transport</keyword>
<evidence type="ECO:0000259" key="12">
    <source>
        <dbReference type="Pfam" id="PF14703"/>
    </source>
</evidence>
<evidence type="ECO:0000313" key="14">
    <source>
        <dbReference type="Proteomes" id="UP000272025"/>
    </source>
</evidence>
<feature type="domain" description="CSC1/OSCA1-like cytosolic" evidence="12">
    <location>
        <begin position="222"/>
        <end position="471"/>
    </location>
</feature>
<dbReference type="AlphaFoldDB" id="A0A3N2Q7D3"/>
<dbReference type="InterPro" id="IPR003864">
    <property type="entry name" value="CSC1/OSCA1-like_7TM"/>
</dbReference>
<dbReference type="PANTHER" id="PTHR13018">
    <property type="entry name" value="PROBABLE MEMBRANE PROTEIN DUF221-RELATED"/>
    <property type="match status" value="1"/>
</dbReference>
<feature type="transmembrane region" description="Helical" evidence="8">
    <location>
        <begin position="688"/>
        <end position="712"/>
    </location>
</feature>
<feature type="domain" description="10TM putative phosphate transporter extracellular tail" evidence="10">
    <location>
        <begin position="955"/>
        <end position="1050"/>
    </location>
</feature>
<evidence type="ECO:0000313" key="13">
    <source>
        <dbReference type="EMBL" id="ROT42626.1"/>
    </source>
</evidence>
<evidence type="ECO:0000259" key="9">
    <source>
        <dbReference type="Pfam" id="PF02714"/>
    </source>
</evidence>
<dbReference type="EMBL" id="ML119051">
    <property type="protein sequence ID" value="ROT42626.1"/>
    <property type="molecule type" value="Genomic_DNA"/>
</dbReference>
<comment type="similarity">
    <text evidence="2">Belongs to the CSC1 (TC 1.A.17) family.</text>
</comment>
<evidence type="ECO:0000259" key="10">
    <source>
        <dbReference type="Pfam" id="PF12621"/>
    </source>
</evidence>
<dbReference type="Pfam" id="PF14703">
    <property type="entry name" value="PHM7_cyt"/>
    <property type="match status" value="1"/>
</dbReference>
<protein>
    <submittedName>
        <fullName evidence="13">Phosphate metabolism protein</fullName>
    </submittedName>
</protein>
<keyword evidence="4 8" id="KW-0812">Transmembrane</keyword>
<feature type="transmembrane region" description="Helical" evidence="8">
    <location>
        <begin position="765"/>
        <end position="782"/>
    </location>
</feature>
<evidence type="ECO:0000256" key="4">
    <source>
        <dbReference type="ARBA" id="ARBA00022692"/>
    </source>
</evidence>
<feature type="compositionally biased region" description="Basic and acidic residues" evidence="7">
    <location>
        <begin position="811"/>
        <end position="828"/>
    </location>
</feature>
<dbReference type="InterPro" id="IPR022257">
    <property type="entry name" value="PHM7_ext"/>
</dbReference>
<feature type="transmembrane region" description="Helical" evidence="8">
    <location>
        <begin position="737"/>
        <end position="758"/>
    </location>
</feature>
<feature type="transmembrane region" description="Helical" evidence="8">
    <location>
        <begin position="532"/>
        <end position="556"/>
    </location>
</feature>
<accession>A0A3N2Q7D3</accession>